<protein>
    <submittedName>
        <fullName evidence="1">Uncharacterized protein</fullName>
    </submittedName>
</protein>
<gene>
    <name evidence="1" type="ORF">MNBD_GAMMA12-2123</name>
</gene>
<proteinExistence type="predicted"/>
<accession>A0A3B0XW81</accession>
<reference evidence="1" key="1">
    <citation type="submission" date="2018-06" db="EMBL/GenBank/DDBJ databases">
        <authorList>
            <person name="Zhirakovskaya E."/>
        </authorList>
    </citation>
    <scope>NUCLEOTIDE SEQUENCE</scope>
</reference>
<dbReference type="AlphaFoldDB" id="A0A3B0XW81"/>
<evidence type="ECO:0000313" key="1">
    <source>
        <dbReference type="EMBL" id="VAW71791.1"/>
    </source>
</evidence>
<dbReference type="EMBL" id="UOFL01000030">
    <property type="protein sequence ID" value="VAW71791.1"/>
    <property type="molecule type" value="Genomic_DNA"/>
</dbReference>
<name>A0A3B0XW81_9ZZZZ</name>
<organism evidence="1">
    <name type="scientific">hydrothermal vent metagenome</name>
    <dbReference type="NCBI Taxonomy" id="652676"/>
    <lineage>
        <taxon>unclassified sequences</taxon>
        <taxon>metagenomes</taxon>
        <taxon>ecological metagenomes</taxon>
    </lineage>
</organism>
<sequence>MKWAKSLIFASLFLSVSAFSYNDLLWKDTRSLHNSAWQVVQLIESSKRLNHLTNSIRDFANRTGDLKQSVRSNASRTKIQRDVARMEQTFGYLMSRLQTVISTHQYKKIRSKVELMKVRYFKIHSHLVANYNIRGIYRNHPNNHNGYNYGRGYYNNGYYNGRYYNDPYYNRQYNNGRYYNGRYYNNGTYYR</sequence>